<dbReference type="Proteomes" id="UP000799640">
    <property type="component" value="Unassembled WGS sequence"/>
</dbReference>
<feature type="compositionally biased region" description="Low complexity" evidence="1">
    <location>
        <begin position="86"/>
        <end position="96"/>
    </location>
</feature>
<feature type="domain" description="DUF1996" evidence="2">
    <location>
        <begin position="3"/>
        <end position="98"/>
    </location>
</feature>
<protein>
    <recommendedName>
        <fullName evidence="2">DUF1996 domain-containing protein</fullName>
    </recommendedName>
</protein>
<proteinExistence type="predicted"/>
<evidence type="ECO:0000313" key="3">
    <source>
        <dbReference type="EMBL" id="KAF2398880.1"/>
    </source>
</evidence>
<dbReference type="PANTHER" id="PTHR43662">
    <property type="match status" value="1"/>
</dbReference>
<dbReference type="AlphaFoldDB" id="A0A6G1HS81"/>
<evidence type="ECO:0000256" key="1">
    <source>
        <dbReference type="SAM" id="MobiDB-lite"/>
    </source>
</evidence>
<accession>A0A6G1HS81</accession>
<organism evidence="3 4">
    <name type="scientific">Trichodelitschia bisporula</name>
    <dbReference type="NCBI Taxonomy" id="703511"/>
    <lineage>
        <taxon>Eukaryota</taxon>
        <taxon>Fungi</taxon>
        <taxon>Dikarya</taxon>
        <taxon>Ascomycota</taxon>
        <taxon>Pezizomycotina</taxon>
        <taxon>Dothideomycetes</taxon>
        <taxon>Dothideomycetes incertae sedis</taxon>
        <taxon>Phaeotrichales</taxon>
        <taxon>Phaeotrichaceae</taxon>
        <taxon>Trichodelitschia</taxon>
    </lineage>
</organism>
<dbReference type="Pfam" id="PF09362">
    <property type="entry name" value="DUF1996"/>
    <property type="match status" value="2"/>
</dbReference>
<keyword evidence="4" id="KW-1185">Reference proteome</keyword>
<sequence>MSFATTQTSTCSTAFIKPDKSNYWMPSLYFQLPSNGSFKRVPERPEHKIYYFNRAGANETIQEFPTEFRMIAGNSASRSLPKTPGRTSRTRWATTRTQATARRATRACCRIFFIENWLDTKSFDGSYTANDMPWVLAQGDPRGYGFHADFLNGWQEGVLLKAITSCTTGSGGRPLTDCFEVYDDKTRNACAQKPVVDEDIDGWMEHLPGCNPVQKGPADATPQKCSYAYASGAPSATGNQAVKATGA</sequence>
<dbReference type="InterPro" id="IPR018535">
    <property type="entry name" value="DUF1996"/>
</dbReference>
<feature type="domain" description="DUF1996" evidence="2">
    <location>
        <begin position="113"/>
        <end position="154"/>
    </location>
</feature>
<evidence type="ECO:0000259" key="2">
    <source>
        <dbReference type="Pfam" id="PF09362"/>
    </source>
</evidence>
<name>A0A6G1HS81_9PEZI</name>
<evidence type="ECO:0000313" key="4">
    <source>
        <dbReference type="Proteomes" id="UP000799640"/>
    </source>
</evidence>
<gene>
    <name evidence="3" type="ORF">EJ06DRAFT_583489</name>
</gene>
<feature type="region of interest" description="Disordered" evidence="1">
    <location>
        <begin position="75"/>
        <end position="96"/>
    </location>
</feature>
<dbReference type="OrthoDB" id="74764at2759"/>
<dbReference type="PANTHER" id="PTHR43662:SF3">
    <property type="entry name" value="DOMAIN PROTEIN, PUTATIVE (AFU_ORTHOLOGUE AFUA_6G11970)-RELATED"/>
    <property type="match status" value="1"/>
</dbReference>
<reference evidence="3" key="1">
    <citation type="journal article" date="2020" name="Stud. Mycol.">
        <title>101 Dothideomycetes genomes: a test case for predicting lifestyles and emergence of pathogens.</title>
        <authorList>
            <person name="Haridas S."/>
            <person name="Albert R."/>
            <person name="Binder M."/>
            <person name="Bloem J."/>
            <person name="Labutti K."/>
            <person name="Salamov A."/>
            <person name="Andreopoulos B."/>
            <person name="Baker S."/>
            <person name="Barry K."/>
            <person name="Bills G."/>
            <person name="Bluhm B."/>
            <person name="Cannon C."/>
            <person name="Castanera R."/>
            <person name="Culley D."/>
            <person name="Daum C."/>
            <person name="Ezra D."/>
            <person name="Gonzalez J."/>
            <person name="Henrissat B."/>
            <person name="Kuo A."/>
            <person name="Liang C."/>
            <person name="Lipzen A."/>
            <person name="Lutzoni F."/>
            <person name="Magnuson J."/>
            <person name="Mondo S."/>
            <person name="Nolan M."/>
            <person name="Ohm R."/>
            <person name="Pangilinan J."/>
            <person name="Park H.-J."/>
            <person name="Ramirez L."/>
            <person name="Alfaro M."/>
            <person name="Sun H."/>
            <person name="Tritt A."/>
            <person name="Yoshinaga Y."/>
            <person name="Zwiers L.-H."/>
            <person name="Turgeon B."/>
            <person name="Goodwin S."/>
            <person name="Spatafora J."/>
            <person name="Crous P."/>
            <person name="Grigoriev I."/>
        </authorList>
    </citation>
    <scope>NUCLEOTIDE SEQUENCE</scope>
    <source>
        <strain evidence="3">CBS 262.69</strain>
    </source>
</reference>
<dbReference type="EMBL" id="ML996699">
    <property type="protein sequence ID" value="KAF2398880.1"/>
    <property type="molecule type" value="Genomic_DNA"/>
</dbReference>